<dbReference type="EMBL" id="CM042019">
    <property type="protein sequence ID" value="KAI3825958.1"/>
    <property type="molecule type" value="Genomic_DNA"/>
</dbReference>
<proteinExistence type="predicted"/>
<organism evidence="1 2">
    <name type="scientific">Smallanthus sonchifolius</name>
    <dbReference type="NCBI Taxonomy" id="185202"/>
    <lineage>
        <taxon>Eukaryota</taxon>
        <taxon>Viridiplantae</taxon>
        <taxon>Streptophyta</taxon>
        <taxon>Embryophyta</taxon>
        <taxon>Tracheophyta</taxon>
        <taxon>Spermatophyta</taxon>
        <taxon>Magnoliopsida</taxon>
        <taxon>eudicotyledons</taxon>
        <taxon>Gunneridae</taxon>
        <taxon>Pentapetalae</taxon>
        <taxon>asterids</taxon>
        <taxon>campanulids</taxon>
        <taxon>Asterales</taxon>
        <taxon>Asteraceae</taxon>
        <taxon>Asteroideae</taxon>
        <taxon>Heliantheae alliance</taxon>
        <taxon>Millerieae</taxon>
        <taxon>Smallanthus</taxon>
    </lineage>
</organism>
<evidence type="ECO:0000313" key="2">
    <source>
        <dbReference type="Proteomes" id="UP001056120"/>
    </source>
</evidence>
<keyword evidence="2" id="KW-1185">Reference proteome</keyword>
<reference evidence="1 2" key="2">
    <citation type="journal article" date="2022" name="Mol. Ecol. Resour.">
        <title>The genomes of chicory, endive, great burdock and yacon provide insights into Asteraceae paleo-polyploidization history and plant inulin production.</title>
        <authorList>
            <person name="Fan W."/>
            <person name="Wang S."/>
            <person name="Wang H."/>
            <person name="Wang A."/>
            <person name="Jiang F."/>
            <person name="Liu H."/>
            <person name="Zhao H."/>
            <person name="Xu D."/>
            <person name="Zhang Y."/>
        </authorList>
    </citation>
    <scope>NUCLEOTIDE SEQUENCE [LARGE SCALE GENOMIC DNA]</scope>
    <source>
        <strain evidence="2">cv. Yunnan</strain>
        <tissue evidence="1">Leaves</tissue>
    </source>
</reference>
<name>A0ACB9K0Z6_9ASTR</name>
<protein>
    <submittedName>
        <fullName evidence="1">Uncharacterized protein</fullName>
    </submittedName>
</protein>
<dbReference type="Proteomes" id="UP001056120">
    <property type="component" value="Linkage Group LG02"/>
</dbReference>
<accession>A0ACB9K0Z6</accession>
<evidence type="ECO:0000313" key="1">
    <source>
        <dbReference type="EMBL" id="KAI3825958.1"/>
    </source>
</evidence>
<gene>
    <name evidence="1" type="ORF">L1987_07731</name>
</gene>
<sequence length="94" mass="11024">MKHGSLPLVDEDLPIVVIATRDQSSMFQQSSLLENYFLSCSVVVKKIKRKYYVWEECMNLREVKALGKLNHPNIIKLKEFEYMVFDFRAGTMFS</sequence>
<comment type="caution">
    <text evidence="1">The sequence shown here is derived from an EMBL/GenBank/DDBJ whole genome shotgun (WGS) entry which is preliminary data.</text>
</comment>
<reference evidence="2" key="1">
    <citation type="journal article" date="2022" name="Mol. Ecol. Resour.">
        <title>The genomes of chicory, endive, great burdock and yacon provide insights into Asteraceae palaeo-polyploidization history and plant inulin production.</title>
        <authorList>
            <person name="Fan W."/>
            <person name="Wang S."/>
            <person name="Wang H."/>
            <person name="Wang A."/>
            <person name="Jiang F."/>
            <person name="Liu H."/>
            <person name="Zhao H."/>
            <person name="Xu D."/>
            <person name="Zhang Y."/>
        </authorList>
    </citation>
    <scope>NUCLEOTIDE SEQUENCE [LARGE SCALE GENOMIC DNA]</scope>
    <source>
        <strain evidence="2">cv. Yunnan</strain>
    </source>
</reference>